<feature type="transmembrane region" description="Helical" evidence="12">
    <location>
        <begin position="39"/>
        <end position="58"/>
    </location>
</feature>
<dbReference type="PANTHER" id="PTHR30333:SF1">
    <property type="entry name" value="CYTOCHROME C-TYPE PROTEIN NAPC"/>
    <property type="match status" value="1"/>
</dbReference>
<keyword evidence="4" id="KW-1003">Cell membrane</keyword>
<keyword evidence="3" id="KW-0813">Transport</keyword>
<evidence type="ECO:0000259" key="13">
    <source>
        <dbReference type="Pfam" id="PF03264"/>
    </source>
</evidence>
<reference evidence="14 15" key="1">
    <citation type="submission" date="2015-04" db="EMBL/GenBank/DDBJ databases">
        <title>Complete Genome Sequence of Kosmotoga pacifica SLHLJ1.</title>
        <authorList>
            <person name="Jiang L.J."/>
            <person name="Shao Z.Z."/>
            <person name="Jebbar M."/>
        </authorList>
    </citation>
    <scope>NUCLEOTIDE SEQUENCE [LARGE SCALE GENOMIC DNA]</scope>
    <source>
        <strain evidence="14 15">SLHLJ1</strain>
    </source>
</reference>
<dbReference type="GO" id="GO:0005886">
    <property type="term" value="C:plasma membrane"/>
    <property type="evidence" value="ECO:0007669"/>
    <property type="project" value="UniProtKB-SubCell"/>
</dbReference>
<dbReference type="Gene3D" id="1.10.3820.10">
    <property type="entry name" value="Di-heme elbow motif domain"/>
    <property type="match status" value="1"/>
</dbReference>
<evidence type="ECO:0000256" key="1">
    <source>
        <dbReference type="ARBA" id="ARBA00004236"/>
    </source>
</evidence>
<keyword evidence="8" id="KW-0249">Electron transport</keyword>
<dbReference type="KEGG" id="kpf:IX53_07220"/>
<keyword evidence="10" id="KW-0408">Iron</keyword>
<sequence length="197" mass="22739">MKKILDFFRLIFEIFWAGMAVIIIGVTEAIRYGKIHEKILVVFLVLVVVLGLLALAAVEVTSTNGFCLSCHPYLEKEYYASTHGQAGVSCADCHIPEDFSGFVDAKLTGLKELWIYFTEDHPKNREEWKEEYKEKWEDEAYRINLTDDICLKCHGDEGIKPFRKVIAWDTNIHELLRVDEKGLSCFDCHYNFVHGIE</sequence>
<evidence type="ECO:0000256" key="5">
    <source>
        <dbReference type="ARBA" id="ARBA00022617"/>
    </source>
</evidence>
<proteinExistence type="inferred from homology"/>
<feature type="transmembrane region" description="Helical" evidence="12">
    <location>
        <begin position="6"/>
        <end position="27"/>
    </location>
</feature>
<accession>A0A0G2ZDM2</accession>
<gene>
    <name evidence="14" type="ORF">IX53_07220</name>
</gene>
<dbReference type="PANTHER" id="PTHR30333">
    <property type="entry name" value="CYTOCHROME C-TYPE PROTEIN"/>
    <property type="match status" value="1"/>
</dbReference>
<keyword evidence="9 12" id="KW-1133">Transmembrane helix</keyword>
<dbReference type="OrthoDB" id="9791652at2"/>
<organism evidence="14 15">
    <name type="scientific">Kosmotoga pacifica</name>
    <dbReference type="NCBI Taxonomy" id="1330330"/>
    <lineage>
        <taxon>Bacteria</taxon>
        <taxon>Thermotogati</taxon>
        <taxon>Thermotogota</taxon>
        <taxon>Thermotogae</taxon>
        <taxon>Kosmotogales</taxon>
        <taxon>Kosmotogaceae</taxon>
        <taxon>Kosmotoga</taxon>
    </lineage>
</organism>
<comment type="subcellular location">
    <subcellularLocation>
        <location evidence="1">Cell membrane</location>
    </subcellularLocation>
</comment>
<dbReference type="Pfam" id="PF03264">
    <property type="entry name" value="Cytochrom_NNT"/>
    <property type="match status" value="1"/>
</dbReference>
<name>A0A0G2ZDM2_9BACT</name>
<dbReference type="InterPro" id="IPR005126">
    <property type="entry name" value="NapC/NirT_cyt_c_N"/>
</dbReference>
<dbReference type="PATRIC" id="fig|1330330.3.peg.1460"/>
<dbReference type="InterPro" id="IPR051174">
    <property type="entry name" value="Cytochrome_c-type_ET"/>
</dbReference>
<dbReference type="STRING" id="1330330.IX53_07220"/>
<evidence type="ECO:0000256" key="3">
    <source>
        <dbReference type="ARBA" id="ARBA00022448"/>
    </source>
</evidence>
<evidence type="ECO:0000256" key="11">
    <source>
        <dbReference type="ARBA" id="ARBA00023136"/>
    </source>
</evidence>
<keyword evidence="15" id="KW-1185">Reference proteome</keyword>
<keyword evidence="5" id="KW-0349">Heme</keyword>
<evidence type="ECO:0000313" key="15">
    <source>
        <dbReference type="Proteomes" id="UP000035159"/>
    </source>
</evidence>
<dbReference type="InterPro" id="IPR036280">
    <property type="entry name" value="Multihaem_cyt_sf"/>
</dbReference>
<dbReference type="GO" id="GO:0009055">
    <property type="term" value="F:electron transfer activity"/>
    <property type="evidence" value="ECO:0007669"/>
    <property type="project" value="TreeGrafter"/>
</dbReference>
<dbReference type="Proteomes" id="UP000035159">
    <property type="component" value="Chromosome"/>
</dbReference>
<evidence type="ECO:0000256" key="2">
    <source>
        <dbReference type="ARBA" id="ARBA00007395"/>
    </source>
</evidence>
<evidence type="ECO:0000256" key="9">
    <source>
        <dbReference type="ARBA" id="ARBA00022989"/>
    </source>
</evidence>
<dbReference type="EMBL" id="CP011232">
    <property type="protein sequence ID" value="AKI97639.1"/>
    <property type="molecule type" value="Genomic_DNA"/>
</dbReference>
<keyword evidence="7" id="KW-0479">Metal-binding</keyword>
<evidence type="ECO:0000256" key="10">
    <source>
        <dbReference type="ARBA" id="ARBA00023004"/>
    </source>
</evidence>
<dbReference type="GO" id="GO:0009061">
    <property type="term" value="P:anaerobic respiration"/>
    <property type="evidence" value="ECO:0007669"/>
    <property type="project" value="TreeGrafter"/>
</dbReference>
<evidence type="ECO:0000256" key="12">
    <source>
        <dbReference type="SAM" id="Phobius"/>
    </source>
</evidence>
<evidence type="ECO:0000256" key="6">
    <source>
        <dbReference type="ARBA" id="ARBA00022692"/>
    </source>
</evidence>
<evidence type="ECO:0000256" key="7">
    <source>
        <dbReference type="ARBA" id="ARBA00022723"/>
    </source>
</evidence>
<evidence type="ECO:0000256" key="4">
    <source>
        <dbReference type="ARBA" id="ARBA00022475"/>
    </source>
</evidence>
<protein>
    <recommendedName>
        <fullName evidence="13">NapC/NirT cytochrome c N-terminal domain-containing protein</fullName>
    </recommendedName>
</protein>
<dbReference type="RefSeq" id="WP_047754774.1">
    <property type="nucleotide sequence ID" value="NZ_CAJUHA010000017.1"/>
</dbReference>
<dbReference type="GO" id="GO:0046872">
    <property type="term" value="F:metal ion binding"/>
    <property type="evidence" value="ECO:0007669"/>
    <property type="project" value="UniProtKB-KW"/>
</dbReference>
<feature type="domain" description="NapC/NirT cytochrome c N-terminal" evidence="13">
    <location>
        <begin position="40"/>
        <end position="195"/>
    </location>
</feature>
<dbReference type="SUPFAM" id="SSF48695">
    <property type="entry name" value="Multiheme cytochromes"/>
    <property type="match status" value="1"/>
</dbReference>
<dbReference type="InterPro" id="IPR038266">
    <property type="entry name" value="NapC/NirT_cytc_sf"/>
</dbReference>
<comment type="similarity">
    <text evidence="2">Belongs to the NapC/NirT/NrfH family.</text>
</comment>
<evidence type="ECO:0000256" key="8">
    <source>
        <dbReference type="ARBA" id="ARBA00022982"/>
    </source>
</evidence>
<dbReference type="AlphaFoldDB" id="A0A0G2ZDM2"/>
<keyword evidence="11 12" id="KW-0472">Membrane</keyword>
<keyword evidence="6 12" id="KW-0812">Transmembrane</keyword>
<evidence type="ECO:0000313" key="14">
    <source>
        <dbReference type="EMBL" id="AKI97639.1"/>
    </source>
</evidence>